<feature type="compositionally biased region" description="Basic and acidic residues" evidence="1">
    <location>
        <begin position="286"/>
        <end position="295"/>
    </location>
</feature>
<reference evidence="3" key="1">
    <citation type="submission" date="2018-02" db="EMBL/GenBank/DDBJ databases">
        <authorList>
            <person name="Cohen D.B."/>
            <person name="Kent A.D."/>
        </authorList>
    </citation>
    <scope>NUCLEOTIDE SEQUENCE</scope>
</reference>
<feature type="compositionally biased region" description="Basic and acidic residues" evidence="1">
    <location>
        <begin position="433"/>
        <end position="444"/>
    </location>
</feature>
<feature type="region of interest" description="Disordered" evidence="1">
    <location>
        <begin position="591"/>
        <end position="625"/>
    </location>
</feature>
<dbReference type="InterPro" id="IPR002125">
    <property type="entry name" value="CMP_dCMP_dom"/>
</dbReference>
<feature type="compositionally biased region" description="Polar residues" evidence="1">
    <location>
        <begin position="863"/>
        <end position="872"/>
    </location>
</feature>
<dbReference type="PROSITE" id="PS51747">
    <property type="entry name" value="CYT_DCMP_DEAMINASES_2"/>
    <property type="match status" value="1"/>
</dbReference>
<feature type="compositionally biased region" description="Basic and acidic residues" evidence="1">
    <location>
        <begin position="372"/>
        <end position="388"/>
    </location>
</feature>
<evidence type="ECO:0000256" key="1">
    <source>
        <dbReference type="SAM" id="MobiDB-lite"/>
    </source>
</evidence>
<feature type="compositionally biased region" description="Polar residues" evidence="1">
    <location>
        <begin position="1030"/>
        <end position="1045"/>
    </location>
</feature>
<dbReference type="EMBL" id="OIVN01002668">
    <property type="protein sequence ID" value="SPD05516.1"/>
    <property type="molecule type" value="Genomic_DNA"/>
</dbReference>
<feature type="region of interest" description="Disordered" evidence="1">
    <location>
        <begin position="741"/>
        <end position="784"/>
    </location>
</feature>
<dbReference type="GO" id="GO:0002100">
    <property type="term" value="P:tRNA wobble adenosine to inosine editing"/>
    <property type="evidence" value="ECO:0007669"/>
    <property type="project" value="InterPro"/>
</dbReference>
<feature type="compositionally biased region" description="Basic and acidic residues" evidence="1">
    <location>
        <begin position="974"/>
        <end position="991"/>
    </location>
</feature>
<feature type="domain" description="CMP/dCMP-type deaminase" evidence="2">
    <location>
        <begin position="1164"/>
        <end position="1291"/>
    </location>
</feature>
<organism evidence="3">
    <name type="scientific">Fagus sylvatica</name>
    <name type="common">Beechnut</name>
    <dbReference type="NCBI Taxonomy" id="28930"/>
    <lineage>
        <taxon>Eukaryota</taxon>
        <taxon>Viridiplantae</taxon>
        <taxon>Streptophyta</taxon>
        <taxon>Embryophyta</taxon>
        <taxon>Tracheophyta</taxon>
        <taxon>Spermatophyta</taxon>
        <taxon>Magnoliopsida</taxon>
        <taxon>eudicotyledons</taxon>
        <taxon>Gunneridae</taxon>
        <taxon>Pentapetalae</taxon>
        <taxon>rosids</taxon>
        <taxon>fabids</taxon>
        <taxon>Fagales</taxon>
        <taxon>Fagaceae</taxon>
        <taxon>Fagus</taxon>
    </lineage>
</organism>
<dbReference type="Pfam" id="PF00383">
    <property type="entry name" value="dCMP_cyt_deam_1"/>
    <property type="match status" value="1"/>
</dbReference>
<feature type="compositionally biased region" description="Polar residues" evidence="1">
    <location>
        <begin position="1004"/>
        <end position="1013"/>
    </location>
</feature>
<evidence type="ECO:0000313" key="3">
    <source>
        <dbReference type="EMBL" id="SPD05516.1"/>
    </source>
</evidence>
<gene>
    <name evidence="3" type="ORF">FSB_LOCUS33398</name>
</gene>
<feature type="region of interest" description="Disordered" evidence="1">
    <location>
        <begin position="1029"/>
        <end position="1069"/>
    </location>
</feature>
<feature type="compositionally biased region" description="Low complexity" evidence="1">
    <location>
        <begin position="265"/>
        <end position="278"/>
    </location>
</feature>
<feature type="compositionally biased region" description="Basic and acidic residues" evidence="1">
    <location>
        <begin position="233"/>
        <end position="264"/>
    </location>
</feature>
<evidence type="ECO:0000259" key="2">
    <source>
        <dbReference type="PROSITE" id="PS51747"/>
    </source>
</evidence>
<feature type="compositionally biased region" description="Basic and acidic residues" evidence="1">
    <location>
        <begin position="303"/>
        <end position="327"/>
    </location>
</feature>
<proteinExistence type="predicted"/>
<feature type="compositionally biased region" description="Polar residues" evidence="1">
    <location>
        <begin position="505"/>
        <end position="518"/>
    </location>
</feature>
<dbReference type="GO" id="GO:0052717">
    <property type="term" value="F:tRNA-specific adenosine-34 deaminase activity"/>
    <property type="evidence" value="ECO:0007669"/>
    <property type="project" value="UniProtKB-EC"/>
</dbReference>
<feature type="compositionally biased region" description="Basic and acidic residues" evidence="1">
    <location>
        <begin position="844"/>
        <end position="861"/>
    </location>
</feature>
<name>A0A2N9GSX1_FAGSY</name>
<protein>
    <recommendedName>
        <fullName evidence="2">CMP/dCMP-type deaminase domain-containing protein</fullName>
    </recommendedName>
</protein>
<sequence length="1409" mass="157604">MVSLSASVPTTLHKPLLTSRVPTSPTFLYGLKQSTLLQCSASRRLILGAGDRYYYRLPVHRLNWGCYEVSCSLKETSVSNRRRRRRNGRCTCMVSEEESEIDRFDDAEAVLNLLSEQVGEDYFSGRVRSGYSYEREEVNKRGSFCGGERKLSSSKRVDVEQRGNFDGRGRKVSSSKRVVVEKGGKIGGEERNVTSSRRVEGEKRGSYGSECYSGKKKKVASASLESNSRRKKESVTVESREEDCCQNEERETFLRSENRKERKGGSSCSSYYSVASSGDFESDMEVQDKRGRFMEKPSSGYRDSGKSEKDRSEGQMEAEYKRHKDDAEGQGGIPEQKNTALRNGVEWDWRKKSEKKLTQIAVEETQSSKESSQTHERVSSTHESDYKKSSNSHNQIKNEDENSKSTMNLDMGRRKQYGQTGNQDIGVSKSGRKYQERTELREFPSSDVETASLHKGSSVREGNLVIAANLVPETRDAHYNTVGLITGKENLKRNSQLVTEMSEMQDVNTGRTSGWQRQSDTRTKNREENTTLVLSSAQQMEERHRQTGKWISEQIDSGRKSQQVTEMSEFHNSNIEKASIILPETRLNNKKENSDLVSTSSPEVKDLRPKTDQKAPQRIQSRKGYADVTTVSVVHASDIETVSDRRNSEERNNQNSNLTSLATPVGETRERYDRTDETVLQSKSIKEAQRPTKLLSFHEETSEEASNFQASVNLVSQGQVQQIDAEEIDNRSSEAMLMPPLSQSVSRGSLHVDMTGGNATQEVSGETSERGSSAHYTHSGGRLSALHQERYGRDGISEGYEEPLNLITPEDALGSAHRLDKSSMQYVGEFVEKVRHEVLTSEIQKEKKDSEMKLVSGEKYRQKSSSQFGSEDSQLREHDSRHPSGGSGTKGPSDEIWDVTGLSVRQTPQTEGPEDTTTTGNAIMKRSGRSLWSIMADLIRLRWVSHAESLNSVTRSGGRSSSNKSASNETWFSGREHEENNQENAKEKRSIPAEVMSSDHQLRSKTSLQSQGEASDIVRSKDKISYLDGDTSSSLDISESGSASKGFSLASREENPGFNEDAKGFHGAPSGMDVVGLSLPSPSRGIRRFSIVEEISKTSETAASGSGSIEQMEEPVSVRLTETSGTEGQDGELKRRKLQRKKQVPRDRFDEWEEAYKLESEQRRIDEMFMKEALLEAKKAADSWEVPVGAVLVQHGKIIARGCNLVEQLRDSTAHAEMICIREASNFLRTWRLAETTLYVTLEPCPMCAGAILQARINTLVWGAPNKLLGADGSWIRGGCSEDYKERNQRIAPGYEHKLFSLSRVNVPRLPSNWSGGCVSYPLFPDGGNGLELSDKPAAPVHPFHPKMTIRRGVLASECADAMKQFFQLRRRNQDKKEGSPPPPESLPVSHHPSKLLTKMHDIFHVFCL</sequence>
<feature type="compositionally biased region" description="Polar residues" evidence="1">
    <location>
        <begin position="757"/>
        <end position="776"/>
    </location>
</feature>
<feature type="region of interest" description="Disordered" evidence="1">
    <location>
        <begin position="155"/>
        <end position="454"/>
    </location>
</feature>
<dbReference type="PANTHER" id="PTHR11079">
    <property type="entry name" value="CYTOSINE DEAMINASE FAMILY MEMBER"/>
    <property type="match status" value="1"/>
</dbReference>
<dbReference type="Gene3D" id="3.40.140.10">
    <property type="entry name" value="Cytidine Deaminase, domain 2"/>
    <property type="match status" value="1"/>
</dbReference>
<dbReference type="PANTHER" id="PTHR11079:SF179">
    <property type="entry name" value="TRNA(ADENINE(34)) DEAMINASE, CHLOROPLASTIC"/>
    <property type="match status" value="1"/>
</dbReference>
<feature type="compositionally biased region" description="Low complexity" evidence="1">
    <location>
        <begin position="955"/>
        <end position="968"/>
    </location>
</feature>
<accession>A0A2N9GSX1</accession>
<dbReference type="GO" id="GO:0046872">
    <property type="term" value="F:metal ion binding"/>
    <property type="evidence" value="ECO:0007669"/>
    <property type="project" value="UniProtKB-KW"/>
</dbReference>
<feature type="region of interest" description="Disordered" evidence="1">
    <location>
        <begin position="1098"/>
        <end position="1117"/>
    </location>
</feature>
<feature type="compositionally biased region" description="Polar residues" evidence="1">
    <location>
        <begin position="1098"/>
        <end position="1109"/>
    </location>
</feature>
<dbReference type="InterPro" id="IPR016193">
    <property type="entry name" value="Cytidine_deaminase-like"/>
</dbReference>
<feature type="compositionally biased region" description="Basic and acidic residues" evidence="1">
    <location>
        <begin position="345"/>
        <end position="357"/>
    </location>
</feature>
<feature type="compositionally biased region" description="Basic and acidic residues" evidence="1">
    <location>
        <begin position="519"/>
        <end position="528"/>
    </location>
</feature>
<feature type="compositionally biased region" description="Basic and acidic residues" evidence="1">
    <location>
        <begin position="873"/>
        <end position="882"/>
    </location>
</feature>
<feature type="compositionally biased region" description="Basic and acidic residues" evidence="1">
    <location>
        <begin position="155"/>
        <end position="169"/>
    </location>
</feature>
<feature type="region of interest" description="Disordered" evidence="1">
    <location>
        <begin position="951"/>
        <end position="1016"/>
    </location>
</feature>
<feature type="region of interest" description="Disordered" evidence="1">
    <location>
        <begin position="503"/>
        <end position="528"/>
    </location>
</feature>
<dbReference type="SUPFAM" id="SSF53927">
    <property type="entry name" value="Cytidine deaminase-like"/>
    <property type="match status" value="1"/>
</dbReference>
<feature type="region of interest" description="Disordered" evidence="1">
    <location>
        <begin position="844"/>
        <end position="924"/>
    </location>
</feature>
<dbReference type="GO" id="GO:0009507">
    <property type="term" value="C:chloroplast"/>
    <property type="evidence" value="ECO:0007669"/>
    <property type="project" value="TreeGrafter"/>
</dbReference>
<feature type="region of interest" description="Disordered" evidence="1">
    <location>
        <begin position="639"/>
        <end position="680"/>
    </location>
</feature>
<feature type="compositionally biased region" description="Polar residues" evidence="1">
    <location>
        <begin position="903"/>
        <end position="921"/>
    </location>
</feature>
<dbReference type="CDD" id="cd01285">
    <property type="entry name" value="nucleoside_deaminase"/>
    <property type="match status" value="1"/>
</dbReference>
<feature type="compositionally biased region" description="Basic and acidic residues" evidence="1">
    <location>
        <begin position="667"/>
        <end position="677"/>
    </location>
</feature>
<feature type="compositionally biased region" description="Basic and acidic residues" evidence="1">
    <location>
        <begin position="642"/>
        <end position="652"/>
    </location>
</feature>
<feature type="region of interest" description="Disordered" evidence="1">
    <location>
        <begin position="1373"/>
        <end position="1392"/>
    </location>
</feature>
<feature type="compositionally biased region" description="Basic and acidic residues" evidence="1">
    <location>
        <begin position="178"/>
        <end position="205"/>
    </location>
</feature>
<feature type="compositionally biased region" description="Basic and acidic residues" evidence="1">
    <location>
        <begin position="1051"/>
        <end position="1064"/>
    </location>
</feature>
<feature type="compositionally biased region" description="Basic and acidic residues" evidence="1">
    <location>
        <begin position="603"/>
        <end position="615"/>
    </location>
</feature>